<keyword evidence="3" id="KW-1185">Reference proteome</keyword>
<dbReference type="EMBL" id="WTPW01000814">
    <property type="protein sequence ID" value="KAF0477765.1"/>
    <property type="molecule type" value="Genomic_DNA"/>
</dbReference>
<evidence type="ECO:0000313" key="3">
    <source>
        <dbReference type="Proteomes" id="UP000439903"/>
    </source>
</evidence>
<gene>
    <name evidence="2" type="ORF">F8M41_024212</name>
</gene>
<evidence type="ECO:0000313" key="2">
    <source>
        <dbReference type="EMBL" id="KAF0477765.1"/>
    </source>
</evidence>
<sequence length="559" mass="63899">MSTFDFTTSTLTFKAIQGWTVETVEAFLKFKQKDFSLNDAEIQSFVDCSFNGPALLNVNRDDLISLVGLRVGPALNVSAFVENLNNQRQSSIPHHGKKRHRDNTPEYCRQIATPFESLPIIAELNSVLLQPFNLKIPLSPNLYNRCEASCYAFPINEYFVESPWDIRLDEEVACYPEELSNYCNVALQGADVGTSECSRICDWDSLLRNPTNALRQHFPTKYQWTADRNTTDLSITLASLRPDYWESLNNVLVFKGEEKSTQNGLIDAKKELISKMKAWNRCLYGDLKYILAYAAGGAHLQFYAIEPSFNLHLISDTLNLEKLEGRVKALICIFNIHRIIRSMESLLPETVVPVWTLFRRTYGDIFITDTEIEKRIFSFSAYPFSNITVLTDIYKNTKNMRNIIQAVGNPRVVNDLYKVNLAPLGVSRTPKTEQEVKAAIRCVLNALVDLHKLGYVHRDVRWPNILKLTDNNWMLIDLECAGSDDGIVNFGPLEDWAPEVIETKIYTKKADVYMVGRLLRNAFISLSEKAYEFERATTAELEFRLTAQEARQHPWLSNI</sequence>
<proteinExistence type="predicted"/>
<dbReference type="OrthoDB" id="1668230at2759"/>
<dbReference type="GO" id="GO:0005524">
    <property type="term" value="F:ATP binding"/>
    <property type="evidence" value="ECO:0007669"/>
    <property type="project" value="InterPro"/>
</dbReference>
<dbReference type="Gene3D" id="1.10.150.50">
    <property type="entry name" value="Transcription Factor, Ets-1"/>
    <property type="match status" value="1"/>
</dbReference>
<reference evidence="2 3" key="1">
    <citation type="journal article" date="2019" name="Environ. Microbiol.">
        <title>At the nexus of three kingdoms: the genome of the mycorrhizal fungus Gigaspora margarita provides insights into plant, endobacterial and fungal interactions.</title>
        <authorList>
            <person name="Venice F."/>
            <person name="Ghignone S."/>
            <person name="Salvioli di Fossalunga A."/>
            <person name="Amselem J."/>
            <person name="Novero M."/>
            <person name="Xianan X."/>
            <person name="Sedzielewska Toro K."/>
            <person name="Morin E."/>
            <person name="Lipzen A."/>
            <person name="Grigoriev I.V."/>
            <person name="Henrissat B."/>
            <person name="Martin F.M."/>
            <person name="Bonfante P."/>
        </authorList>
    </citation>
    <scope>NUCLEOTIDE SEQUENCE [LARGE SCALE GENOMIC DNA]</scope>
    <source>
        <strain evidence="2 3">BEG34</strain>
    </source>
</reference>
<dbReference type="SMART" id="SM00220">
    <property type="entry name" value="S_TKc"/>
    <property type="match status" value="1"/>
</dbReference>
<dbReference type="InterPro" id="IPR011009">
    <property type="entry name" value="Kinase-like_dom_sf"/>
</dbReference>
<dbReference type="Gene3D" id="1.10.510.10">
    <property type="entry name" value="Transferase(Phosphotransferase) domain 1"/>
    <property type="match status" value="1"/>
</dbReference>
<evidence type="ECO:0000259" key="1">
    <source>
        <dbReference type="PROSITE" id="PS50011"/>
    </source>
</evidence>
<name>A0A8H4AC44_GIGMA</name>
<dbReference type="GO" id="GO:0004672">
    <property type="term" value="F:protein kinase activity"/>
    <property type="evidence" value="ECO:0007669"/>
    <property type="project" value="InterPro"/>
</dbReference>
<protein>
    <recommendedName>
        <fullName evidence="1">Protein kinase domain-containing protein</fullName>
    </recommendedName>
</protein>
<accession>A0A8H4AC44</accession>
<dbReference type="AlphaFoldDB" id="A0A8H4AC44"/>
<dbReference type="SUPFAM" id="SSF47769">
    <property type="entry name" value="SAM/Pointed domain"/>
    <property type="match status" value="1"/>
</dbReference>
<dbReference type="PANTHER" id="PTHR24347">
    <property type="entry name" value="SERINE/THREONINE-PROTEIN KINASE"/>
    <property type="match status" value="1"/>
</dbReference>
<dbReference type="PROSITE" id="PS50011">
    <property type="entry name" value="PROTEIN_KINASE_DOM"/>
    <property type="match status" value="1"/>
</dbReference>
<dbReference type="SUPFAM" id="SSF56112">
    <property type="entry name" value="Protein kinase-like (PK-like)"/>
    <property type="match status" value="1"/>
</dbReference>
<dbReference type="Pfam" id="PF00069">
    <property type="entry name" value="Pkinase"/>
    <property type="match status" value="1"/>
</dbReference>
<dbReference type="Proteomes" id="UP000439903">
    <property type="component" value="Unassembled WGS sequence"/>
</dbReference>
<dbReference type="InterPro" id="IPR000719">
    <property type="entry name" value="Prot_kinase_dom"/>
</dbReference>
<organism evidence="2 3">
    <name type="scientific">Gigaspora margarita</name>
    <dbReference type="NCBI Taxonomy" id="4874"/>
    <lineage>
        <taxon>Eukaryota</taxon>
        <taxon>Fungi</taxon>
        <taxon>Fungi incertae sedis</taxon>
        <taxon>Mucoromycota</taxon>
        <taxon>Glomeromycotina</taxon>
        <taxon>Glomeromycetes</taxon>
        <taxon>Diversisporales</taxon>
        <taxon>Gigasporaceae</taxon>
        <taxon>Gigaspora</taxon>
    </lineage>
</organism>
<feature type="domain" description="Protein kinase" evidence="1">
    <location>
        <begin position="287"/>
        <end position="559"/>
    </location>
</feature>
<comment type="caution">
    <text evidence="2">The sequence shown here is derived from an EMBL/GenBank/DDBJ whole genome shotgun (WGS) entry which is preliminary data.</text>
</comment>
<dbReference type="InterPro" id="IPR013761">
    <property type="entry name" value="SAM/pointed_sf"/>
</dbReference>